<dbReference type="OMA" id="QQAIWTF"/>
<dbReference type="eggNOG" id="KOG1881">
    <property type="taxonomic scope" value="Eukaryota"/>
</dbReference>
<sequence>PTWSGTTDKAYKLEVIKNGVIVNTIDLNTKPFYVVGRLNTCDIVLEHPSVSRHHAVIQFRPVGDEQHSLGFYLYDLESTHGTSLNKQTLTARVYYQLHVGFNLKFGGSTRMFILQGPDEDQEPESKLTVTELKELRRKQEEKLARLENEEENAGEENKEQKESGIDWGMGEDAVEDEEEDLAENPFALNVVAPNEELYIDDPKKTLRGWFEREGYDLEYQVEERGYSQFCCKIRLPLENADSEPMVAEVVIKARKKEAVAACALEACRILDRQGLLRQANHESRKRKLKNWEDNDYYDSDEDTFLDRTGTIEKKRQQRIQKAGKDKFVVETYDSLKMKLDQISQEIEGLESSIQISQDLDKMGDKSGDSLDAYMSSISSDNYLDKTSRAASKLRLLQLRKEKLRLLQLVDIAKPTNLPELKPESKIYEIVASKKPLAMIGSMKGRGIKTRLAAPIIRKINPPVEKIETKEPIEEVKQSDEAKTEIEIPSPEIKVQSPEIELRAPEVDCSRKLSKIDGDQEIIVENSKPNRHKSRRKKFKSELNYVYDASNPDYALWMPPDNQTGDGRTRLNDKYGY</sequence>
<dbReference type="Pfam" id="PF00498">
    <property type="entry name" value="FHA"/>
    <property type="match status" value="1"/>
</dbReference>
<dbReference type="STRING" id="126957.T1IWV6"/>
<evidence type="ECO:0000259" key="3">
    <source>
        <dbReference type="PROSITE" id="PS50006"/>
    </source>
</evidence>
<dbReference type="InterPro" id="IPR000253">
    <property type="entry name" value="FHA_dom"/>
</dbReference>
<protein>
    <recommendedName>
        <fullName evidence="3">FHA domain-containing protein</fullName>
    </recommendedName>
</protein>
<keyword evidence="5" id="KW-1185">Reference proteome</keyword>
<proteinExistence type="predicted"/>
<accession>T1IWV6</accession>
<dbReference type="CDD" id="cd19856">
    <property type="entry name" value="DSRM_Kanadaptin"/>
    <property type="match status" value="1"/>
</dbReference>
<feature type="compositionally biased region" description="Basic and acidic residues" evidence="2">
    <location>
        <begin position="566"/>
        <end position="576"/>
    </location>
</feature>
<feature type="domain" description="FHA" evidence="3">
    <location>
        <begin position="33"/>
        <end position="89"/>
    </location>
</feature>
<feature type="compositionally biased region" description="Basic and acidic residues" evidence="2">
    <location>
        <begin position="155"/>
        <end position="164"/>
    </location>
</feature>
<feature type="region of interest" description="Disordered" evidence="2">
    <location>
        <begin position="557"/>
        <end position="576"/>
    </location>
</feature>
<dbReference type="InterPro" id="IPR050923">
    <property type="entry name" value="Cell_Proc_Reg/RNA_Proc"/>
</dbReference>
<dbReference type="SUPFAM" id="SSF49879">
    <property type="entry name" value="SMAD/FHA domain"/>
    <property type="match status" value="1"/>
</dbReference>
<feature type="region of interest" description="Disordered" evidence="2">
    <location>
        <begin position="144"/>
        <end position="166"/>
    </location>
</feature>
<dbReference type="EMBL" id="JH431631">
    <property type="status" value="NOT_ANNOTATED_CDS"/>
    <property type="molecule type" value="Genomic_DNA"/>
</dbReference>
<dbReference type="AlphaFoldDB" id="T1IWV6"/>
<dbReference type="PhylomeDB" id="T1IWV6"/>
<dbReference type="HOGENOM" id="CLU_015909_2_1_1"/>
<dbReference type="Proteomes" id="UP000014500">
    <property type="component" value="Unassembled WGS sequence"/>
</dbReference>
<dbReference type="Gene3D" id="2.60.200.20">
    <property type="match status" value="1"/>
</dbReference>
<name>T1IWV6_STRMM</name>
<feature type="coiled-coil region" evidence="1">
    <location>
        <begin position="332"/>
        <end position="359"/>
    </location>
</feature>
<evidence type="ECO:0000313" key="4">
    <source>
        <dbReference type="EnsemblMetazoa" id="SMAR005682-PA"/>
    </source>
</evidence>
<dbReference type="PROSITE" id="PS50006">
    <property type="entry name" value="FHA_DOMAIN"/>
    <property type="match status" value="1"/>
</dbReference>
<dbReference type="EnsemblMetazoa" id="SMAR005682-RA">
    <property type="protein sequence ID" value="SMAR005682-PA"/>
    <property type="gene ID" value="SMAR005682"/>
</dbReference>
<dbReference type="CDD" id="cd22677">
    <property type="entry name" value="FHA_Kanadaptin"/>
    <property type="match status" value="1"/>
</dbReference>
<keyword evidence="1" id="KW-0175">Coiled coil</keyword>
<organism evidence="4 5">
    <name type="scientific">Strigamia maritima</name>
    <name type="common">European centipede</name>
    <name type="synonym">Geophilus maritimus</name>
    <dbReference type="NCBI Taxonomy" id="126957"/>
    <lineage>
        <taxon>Eukaryota</taxon>
        <taxon>Metazoa</taxon>
        <taxon>Ecdysozoa</taxon>
        <taxon>Arthropoda</taxon>
        <taxon>Myriapoda</taxon>
        <taxon>Chilopoda</taxon>
        <taxon>Pleurostigmophora</taxon>
        <taxon>Geophilomorpha</taxon>
        <taxon>Linotaeniidae</taxon>
        <taxon>Strigamia</taxon>
    </lineage>
</organism>
<evidence type="ECO:0000256" key="2">
    <source>
        <dbReference type="SAM" id="MobiDB-lite"/>
    </source>
</evidence>
<evidence type="ECO:0000313" key="5">
    <source>
        <dbReference type="Proteomes" id="UP000014500"/>
    </source>
</evidence>
<reference evidence="4" key="2">
    <citation type="submission" date="2015-02" db="UniProtKB">
        <authorList>
            <consortium name="EnsemblMetazoa"/>
        </authorList>
    </citation>
    <scope>IDENTIFICATION</scope>
</reference>
<dbReference type="InterPro" id="IPR008984">
    <property type="entry name" value="SMAD_FHA_dom_sf"/>
</dbReference>
<dbReference type="PANTHER" id="PTHR23308">
    <property type="entry name" value="NUCLEAR INHIBITOR OF PROTEIN PHOSPHATASE-1"/>
    <property type="match status" value="1"/>
</dbReference>
<reference evidence="5" key="1">
    <citation type="submission" date="2011-05" db="EMBL/GenBank/DDBJ databases">
        <authorList>
            <person name="Richards S.R."/>
            <person name="Qu J."/>
            <person name="Jiang H."/>
            <person name="Jhangiani S.N."/>
            <person name="Agravi P."/>
            <person name="Goodspeed R."/>
            <person name="Gross S."/>
            <person name="Mandapat C."/>
            <person name="Jackson L."/>
            <person name="Mathew T."/>
            <person name="Pu L."/>
            <person name="Thornton R."/>
            <person name="Saada N."/>
            <person name="Wilczek-Boney K.B."/>
            <person name="Lee S."/>
            <person name="Kovar C."/>
            <person name="Wu Y."/>
            <person name="Scherer S.E."/>
            <person name="Worley K.C."/>
            <person name="Muzny D.M."/>
            <person name="Gibbs R."/>
        </authorList>
    </citation>
    <scope>NUCLEOTIDE SEQUENCE</scope>
    <source>
        <strain evidence="5">Brora</strain>
    </source>
</reference>
<dbReference type="SMART" id="SM00240">
    <property type="entry name" value="FHA"/>
    <property type="match status" value="1"/>
</dbReference>
<evidence type="ECO:0000256" key="1">
    <source>
        <dbReference type="SAM" id="Coils"/>
    </source>
</evidence>